<dbReference type="OrthoDB" id="43316at2"/>
<feature type="domain" description="WYL" evidence="1">
    <location>
        <begin position="117"/>
        <end position="188"/>
    </location>
</feature>
<dbReference type="RefSeq" id="WP_091400290.1">
    <property type="nucleotide sequence ID" value="NZ_FNQY01000023.1"/>
</dbReference>
<dbReference type="InterPro" id="IPR057727">
    <property type="entry name" value="WCX_dom"/>
</dbReference>
<dbReference type="InterPro" id="IPR026881">
    <property type="entry name" value="WYL_dom"/>
</dbReference>
<evidence type="ECO:0000313" key="4">
    <source>
        <dbReference type="Proteomes" id="UP000199041"/>
    </source>
</evidence>
<dbReference type="PANTHER" id="PTHR34580:SF9">
    <property type="entry name" value="SLL5097 PROTEIN"/>
    <property type="match status" value="1"/>
</dbReference>
<dbReference type="EMBL" id="FNQY01000023">
    <property type="protein sequence ID" value="SEA49618.1"/>
    <property type="molecule type" value="Genomic_DNA"/>
</dbReference>
<keyword evidence="4" id="KW-1185">Reference proteome</keyword>
<accession>A0A1H4BNI5</accession>
<keyword evidence="3" id="KW-0238">DNA-binding</keyword>
<reference evidence="3 4" key="1">
    <citation type="submission" date="2016-10" db="EMBL/GenBank/DDBJ databases">
        <authorList>
            <person name="de Groot N.N."/>
        </authorList>
    </citation>
    <scope>NUCLEOTIDE SEQUENCE [LARGE SCALE GENOMIC DNA]</scope>
    <source>
        <strain evidence="3 4">Vu-144</strain>
    </source>
</reference>
<protein>
    <submittedName>
        <fullName evidence="3">Predicted DNA-binding transcriptional regulator YafY, contains an HTH and WYL domains</fullName>
    </submittedName>
</protein>
<organism evidence="3 4">
    <name type="scientific">Arachidicoccus rhizosphaerae</name>
    <dbReference type="NCBI Taxonomy" id="551991"/>
    <lineage>
        <taxon>Bacteria</taxon>
        <taxon>Pseudomonadati</taxon>
        <taxon>Bacteroidota</taxon>
        <taxon>Chitinophagia</taxon>
        <taxon>Chitinophagales</taxon>
        <taxon>Chitinophagaceae</taxon>
        <taxon>Arachidicoccus</taxon>
    </lineage>
</organism>
<evidence type="ECO:0000313" key="3">
    <source>
        <dbReference type="EMBL" id="SEA49618.1"/>
    </source>
</evidence>
<dbReference type="Pfam" id="PF25583">
    <property type="entry name" value="WCX"/>
    <property type="match status" value="1"/>
</dbReference>
<dbReference type="Proteomes" id="UP000199041">
    <property type="component" value="Unassembled WGS sequence"/>
</dbReference>
<dbReference type="AlphaFoldDB" id="A0A1H4BNI5"/>
<dbReference type="PANTHER" id="PTHR34580">
    <property type="match status" value="1"/>
</dbReference>
<gene>
    <name evidence="3" type="ORF">SAMN05192529_1239</name>
</gene>
<name>A0A1H4BNI5_9BACT</name>
<evidence type="ECO:0000259" key="2">
    <source>
        <dbReference type="Pfam" id="PF25583"/>
    </source>
</evidence>
<dbReference type="InterPro" id="IPR051534">
    <property type="entry name" value="CBASS_pafABC_assoc_protein"/>
</dbReference>
<dbReference type="PROSITE" id="PS52050">
    <property type="entry name" value="WYL"/>
    <property type="match status" value="1"/>
</dbReference>
<dbReference type="Pfam" id="PF13280">
    <property type="entry name" value="WYL"/>
    <property type="match status" value="1"/>
</dbReference>
<proteinExistence type="predicted"/>
<evidence type="ECO:0000259" key="1">
    <source>
        <dbReference type="Pfam" id="PF13280"/>
    </source>
</evidence>
<sequence length="324" mass="37890">MSFKKNQSFYLINQLIQNRKTVSSFEIQQKLSDYDLPSSERTVQRLISDLKDMGLELAYNPQTRKYDFNAMDSTDQTKLLALMVTADFMQSVAAFPTNTLQYIDFDDRLVAKGAHFLPDLFLAIQQRKWIEIVYQRYETETPKTHRLAPLFLKEFNYRWYLLAAVKNGHTDEKKMPLLFGLDRIQQLTLTGQKFNKNLFQSLSEYTPWSKGSIKKPMDLFDDVIGVRFTNEAVQQVKLKFSPEQAPFVQSQPWHSTQMILANTEEEFTIEICVRPNDDLMTMILAQHGNVEVLEPLSLREKVQSLLQKSLEKYKTHKKPIKKKK</sequence>
<dbReference type="GO" id="GO:0003677">
    <property type="term" value="F:DNA binding"/>
    <property type="evidence" value="ECO:0007669"/>
    <property type="project" value="UniProtKB-KW"/>
</dbReference>
<dbReference type="STRING" id="551991.SAMN05192529_1239"/>
<feature type="domain" description="WCX" evidence="2">
    <location>
        <begin position="234"/>
        <end position="308"/>
    </location>
</feature>